<dbReference type="InterPro" id="IPR044524">
    <property type="entry name" value="Isoase_HisA-like"/>
</dbReference>
<dbReference type="KEGG" id="fgi:OP10G_4355"/>
<evidence type="ECO:0000256" key="8">
    <source>
        <dbReference type="ARBA" id="ARBA00022605"/>
    </source>
</evidence>
<evidence type="ECO:0000256" key="10">
    <source>
        <dbReference type="ARBA" id="ARBA00023235"/>
    </source>
</evidence>
<evidence type="ECO:0000313" key="15">
    <source>
        <dbReference type="EMBL" id="AIE87723.1"/>
    </source>
</evidence>
<dbReference type="InterPro" id="IPR006062">
    <property type="entry name" value="His_biosynth"/>
</dbReference>
<feature type="active site" description="Proton donor" evidence="12">
    <location>
        <position position="129"/>
    </location>
</feature>
<evidence type="ECO:0000256" key="6">
    <source>
        <dbReference type="ARBA" id="ARBA00018464"/>
    </source>
</evidence>
<dbReference type="STRING" id="661478.OP10G_4355"/>
<keyword evidence="7 12" id="KW-0963">Cytoplasm</keyword>
<evidence type="ECO:0000256" key="14">
    <source>
        <dbReference type="RuleBase" id="RU003658"/>
    </source>
</evidence>
<dbReference type="RefSeq" id="WP_025228394.1">
    <property type="nucleotide sequence ID" value="NZ_CP007139.1"/>
</dbReference>
<dbReference type="EC" id="5.3.1.16" evidence="5 12"/>
<feature type="active site" description="Proton acceptor" evidence="12">
    <location>
        <position position="8"/>
    </location>
</feature>
<evidence type="ECO:0000256" key="13">
    <source>
        <dbReference type="RuleBase" id="RU003657"/>
    </source>
</evidence>
<evidence type="ECO:0000256" key="9">
    <source>
        <dbReference type="ARBA" id="ARBA00023102"/>
    </source>
</evidence>
<keyword evidence="16" id="KW-1185">Reference proteome</keyword>
<evidence type="ECO:0000256" key="7">
    <source>
        <dbReference type="ARBA" id="ARBA00022490"/>
    </source>
</evidence>
<keyword evidence="9 12" id="KW-0368">Histidine biosynthesis</keyword>
<evidence type="ECO:0000256" key="3">
    <source>
        <dbReference type="ARBA" id="ARBA00005133"/>
    </source>
</evidence>
<dbReference type="OrthoDB" id="9807749at2"/>
<accession>A0A068NW20</accession>
<dbReference type="FunFam" id="3.20.20.70:FF:000009">
    <property type="entry name" value="1-(5-phosphoribosyl)-5-[(5-phosphoribosylamino)methylideneamino] imidazole-4-carboxamide isomerase"/>
    <property type="match status" value="1"/>
</dbReference>
<dbReference type="Proteomes" id="UP000027982">
    <property type="component" value="Chromosome"/>
</dbReference>
<name>A0A068NW20_FIMGI</name>
<evidence type="ECO:0000256" key="11">
    <source>
        <dbReference type="ARBA" id="ARBA00030547"/>
    </source>
</evidence>
<evidence type="ECO:0000256" key="2">
    <source>
        <dbReference type="ARBA" id="ARBA00004496"/>
    </source>
</evidence>
<dbReference type="GO" id="GO:0000105">
    <property type="term" value="P:L-histidine biosynthetic process"/>
    <property type="evidence" value="ECO:0007669"/>
    <property type="project" value="UniProtKB-UniRule"/>
</dbReference>
<evidence type="ECO:0000313" key="16">
    <source>
        <dbReference type="Proteomes" id="UP000027982"/>
    </source>
</evidence>
<reference evidence="15 16" key="1">
    <citation type="journal article" date="2014" name="PLoS ONE">
        <title>The first complete genome sequence of the class fimbriimonadia in the phylum armatimonadetes.</title>
        <authorList>
            <person name="Hu Z.Y."/>
            <person name="Wang Y.Z."/>
            <person name="Im W.T."/>
            <person name="Wang S.Y."/>
            <person name="Zhao G.P."/>
            <person name="Zheng H.J."/>
            <person name="Quan Z.X."/>
        </authorList>
    </citation>
    <scope>NUCLEOTIDE SEQUENCE [LARGE SCALE GENOMIC DNA]</scope>
    <source>
        <strain evidence="15">Gsoil 348</strain>
    </source>
</reference>
<dbReference type="AlphaFoldDB" id="A0A068NW20"/>
<proteinExistence type="inferred from homology"/>
<dbReference type="InterPro" id="IPR023016">
    <property type="entry name" value="HisA/PriA"/>
</dbReference>
<comment type="catalytic activity">
    <reaction evidence="1 12 14">
        <text>1-(5-phospho-beta-D-ribosyl)-5-[(5-phospho-beta-D-ribosylamino)methylideneamino]imidazole-4-carboxamide = 5-[(5-phospho-1-deoxy-D-ribulos-1-ylimino)methylamino]-1-(5-phospho-beta-D-ribosyl)imidazole-4-carboxamide</text>
        <dbReference type="Rhea" id="RHEA:15469"/>
        <dbReference type="ChEBI" id="CHEBI:58435"/>
        <dbReference type="ChEBI" id="CHEBI:58525"/>
        <dbReference type="EC" id="5.3.1.16"/>
    </reaction>
</comment>
<comment type="pathway">
    <text evidence="3 12 14">Amino-acid biosynthesis; L-histidine biosynthesis; L-histidine from 5-phospho-alpha-D-ribose 1-diphosphate: step 4/9.</text>
</comment>
<evidence type="ECO:0000256" key="5">
    <source>
        <dbReference type="ARBA" id="ARBA00012550"/>
    </source>
</evidence>
<keyword evidence="8 12" id="KW-0028">Amino-acid biosynthesis</keyword>
<dbReference type="Pfam" id="PF00977">
    <property type="entry name" value="His_biosynth"/>
    <property type="match status" value="1"/>
</dbReference>
<sequence length="238" mass="25030">MLILPAIDLIDGRTVRLSQGDYDRKTDYGLDPVEVARGFEAEGAEWLHVVDLDGAKAGSPQNLAVLRAIAQATDLRIEFGGGLRDTAAIEAALNAGAARVVLGSRLAQDLEFAEEVFSRYGERVVAGIDTRNGLVAVHGWLDTGEMRGTELARRLQALGCRRVITTDIAKDGSLEGPDLQGLIDMADAVSIPVIASGGVSNLADLKALKALPAPGVEGVITGKALYEGRFTLAEALAV</sequence>
<dbReference type="HOGENOM" id="CLU_048577_1_1_0"/>
<protein>
    <recommendedName>
        <fullName evidence="6 12">1-(5-phosphoribosyl)-5-[(5-phosphoribosylamino)methylideneamino] imidazole-4-carboxamide isomerase</fullName>
        <ecNumber evidence="5 12">5.3.1.16</ecNumber>
    </recommendedName>
    <alternativeName>
        <fullName evidence="11 12">Phosphoribosylformimino-5-aminoimidazole carboxamide ribotide isomerase</fullName>
    </alternativeName>
</protein>
<dbReference type="Gene3D" id="3.20.20.70">
    <property type="entry name" value="Aldolase class I"/>
    <property type="match status" value="1"/>
</dbReference>
<dbReference type="GO" id="GO:0003949">
    <property type="term" value="F:1-(5-phosphoribosyl)-5-[(5-phosphoribosylamino)methylideneamino]imidazole-4-carboxamide isomerase activity"/>
    <property type="evidence" value="ECO:0007669"/>
    <property type="project" value="UniProtKB-UniRule"/>
</dbReference>
<dbReference type="GO" id="GO:0005737">
    <property type="term" value="C:cytoplasm"/>
    <property type="evidence" value="ECO:0007669"/>
    <property type="project" value="UniProtKB-SubCell"/>
</dbReference>
<dbReference type="HAMAP" id="MF_01014">
    <property type="entry name" value="HisA"/>
    <property type="match status" value="1"/>
</dbReference>
<evidence type="ECO:0000256" key="12">
    <source>
        <dbReference type="HAMAP-Rule" id="MF_01014"/>
    </source>
</evidence>
<dbReference type="CDD" id="cd04732">
    <property type="entry name" value="HisA"/>
    <property type="match status" value="1"/>
</dbReference>
<evidence type="ECO:0000256" key="1">
    <source>
        <dbReference type="ARBA" id="ARBA00000901"/>
    </source>
</evidence>
<dbReference type="EMBL" id="CP007139">
    <property type="protein sequence ID" value="AIE87723.1"/>
    <property type="molecule type" value="Genomic_DNA"/>
</dbReference>
<organism evidence="15 16">
    <name type="scientific">Fimbriimonas ginsengisoli Gsoil 348</name>
    <dbReference type="NCBI Taxonomy" id="661478"/>
    <lineage>
        <taxon>Bacteria</taxon>
        <taxon>Bacillati</taxon>
        <taxon>Armatimonadota</taxon>
        <taxon>Fimbriimonadia</taxon>
        <taxon>Fimbriimonadales</taxon>
        <taxon>Fimbriimonadaceae</taxon>
        <taxon>Fimbriimonas</taxon>
    </lineage>
</organism>
<dbReference type="InterPro" id="IPR013785">
    <property type="entry name" value="Aldolase_TIM"/>
</dbReference>
<dbReference type="SUPFAM" id="SSF51366">
    <property type="entry name" value="Ribulose-phoshate binding barrel"/>
    <property type="match status" value="1"/>
</dbReference>
<dbReference type="NCBIfam" id="TIGR00007">
    <property type="entry name" value="1-(5-phosphoribosyl)-5-[(5-phosphoribosylamino)methylideneamino]imidazole-4-carboxamide isomerase"/>
    <property type="match status" value="1"/>
</dbReference>
<evidence type="ECO:0000256" key="4">
    <source>
        <dbReference type="ARBA" id="ARBA00009667"/>
    </source>
</evidence>
<dbReference type="UniPathway" id="UPA00031">
    <property type="reaction ID" value="UER00009"/>
</dbReference>
<dbReference type="GO" id="GO:0000162">
    <property type="term" value="P:L-tryptophan biosynthetic process"/>
    <property type="evidence" value="ECO:0007669"/>
    <property type="project" value="TreeGrafter"/>
</dbReference>
<comment type="similarity">
    <text evidence="4 12 13">Belongs to the HisA/HisF family.</text>
</comment>
<comment type="subcellular location">
    <subcellularLocation>
        <location evidence="2 12 14">Cytoplasm</location>
    </subcellularLocation>
</comment>
<dbReference type="PANTHER" id="PTHR43090">
    <property type="entry name" value="1-(5-PHOSPHORIBOSYL)-5-[(5-PHOSPHORIBOSYLAMINO)METHYLIDENEAMINO] IMIDAZOLE-4-CARBOXAMIDE ISOMERASE"/>
    <property type="match status" value="1"/>
</dbReference>
<dbReference type="PANTHER" id="PTHR43090:SF2">
    <property type="entry name" value="1-(5-PHOSPHORIBOSYL)-5-[(5-PHOSPHORIBOSYLAMINO)METHYLIDENEAMINO] IMIDAZOLE-4-CARBOXAMIDE ISOMERASE"/>
    <property type="match status" value="1"/>
</dbReference>
<gene>
    <name evidence="12" type="primary">hisA</name>
    <name evidence="15" type="ORF">OP10G_4355</name>
</gene>
<keyword evidence="10 12" id="KW-0413">Isomerase</keyword>
<dbReference type="InterPro" id="IPR006063">
    <property type="entry name" value="HisA_bact_arch"/>
</dbReference>
<dbReference type="InterPro" id="IPR011060">
    <property type="entry name" value="RibuloseP-bd_barrel"/>
</dbReference>
<dbReference type="eggNOG" id="COG0106">
    <property type="taxonomic scope" value="Bacteria"/>
</dbReference>